<dbReference type="SUPFAM" id="SSF103473">
    <property type="entry name" value="MFS general substrate transporter"/>
    <property type="match status" value="1"/>
</dbReference>
<evidence type="ECO:0000256" key="1">
    <source>
        <dbReference type="ARBA" id="ARBA00004651"/>
    </source>
</evidence>
<keyword evidence="8" id="KW-0046">Antibiotic resistance</keyword>
<comment type="caution">
    <text evidence="11">The sequence shown here is derived from an EMBL/GenBank/DDBJ whole genome shotgun (WGS) entry which is preliminary data.</text>
</comment>
<feature type="transmembrane region" description="Helical" evidence="9">
    <location>
        <begin position="381"/>
        <end position="406"/>
    </location>
</feature>
<evidence type="ECO:0000313" key="11">
    <source>
        <dbReference type="EMBL" id="GAA3106627.1"/>
    </source>
</evidence>
<evidence type="ECO:0000256" key="3">
    <source>
        <dbReference type="ARBA" id="ARBA00022448"/>
    </source>
</evidence>
<evidence type="ECO:0000256" key="5">
    <source>
        <dbReference type="ARBA" id="ARBA00022692"/>
    </source>
</evidence>
<dbReference type="CDD" id="cd17321">
    <property type="entry name" value="MFS_MMR_MDR_like"/>
    <property type="match status" value="1"/>
</dbReference>
<dbReference type="InterPro" id="IPR036259">
    <property type="entry name" value="MFS_trans_sf"/>
</dbReference>
<name>A0ABP6MEN7_9ACTN</name>
<feature type="transmembrane region" description="Helical" evidence="9">
    <location>
        <begin position="164"/>
        <end position="186"/>
    </location>
</feature>
<feature type="transmembrane region" description="Helical" evidence="9">
    <location>
        <begin position="54"/>
        <end position="71"/>
    </location>
</feature>
<proteinExistence type="inferred from homology"/>
<keyword evidence="12" id="KW-1185">Reference proteome</keyword>
<feature type="domain" description="Major facilitator superfamily (MFS) profile" evidence="10">
    <location>
        <begin position="12"/>
        <end position="527"/>
    </location>
</feature>
<dbReference type="PANTHER" id="PTHR42718:SF9">
    <property type="entry name" value="MAJOR FACILITATOR SUPERFAMILY MULTIDRUG TRANSPORTER MFSC"/>
    <property type="match status" value="1"/>
</dbReference>
<evidence type="ECO:0000256" key="6">
    <source>
        <dbReference type="ARBA" id="ARBA00022989"/>
    </source>
</evidence>
<keyword evidence="7 9" id="KW-0472">Membrane</keyword>
<dbReference type="Pfam" id="PF07690">
    <property type="entry name" value="MFS_1"/>
    <property type="match status" value="1"/>
</dbReference>
<evidence type="ECO:0000256" key="2">
    <source>
        <dbReference type="ARBA" id="ARBA00008537"/>
    </source>
</evidence>
<evidence type="ECO:0000313" key="12">
    <source>
        <dbReference type="Proteomes" id="UP001501637"/>
    </source>
</evidence>
<evidence type="ECO:0000256" key="4">
    <source>
        <dbReference type="ARBA" id="ARBA00022475"/>
    </source>
</evidence>
<keyword evidence="5 9" id="KW-0812">Transmembrane</keyword>
<evidence type="ECO:0000256" key="9">
    <source>
        <dbReference type="SAM" id="Phobius"/>
    </source>
</evidence>
<dbReference type="PROSITE" id="PS50850">
    <property type="entry name" value="MFS"/>
    <property type="match status" value="1"/>
</dbReference>
<keyword evidence="4" id="KW-1003">Cell membrane</keyword>
<feature type="transmembrane region" description="Helical" evidence="9">
    <location>
        <begin position="236"/>
        <end position="259"/>
    </location>
</feature>
<dbReference type="RefSeq" id="WP_344521607.1">
    <property type="nucleotide sequence ID" value="NZ_BAAAUG010000046.1"/>
</dbReference>
<organism evidence="11 12">
    <name type="scientific">Streptomyces rectiviolaceus</name>
    <dbReference type="NCBI Taxonomy" id="332591"/>
    <lineage>
        <taxon>Bacteria</taxon>
        <taxon>Bacillati</taxon>
        <taxon>Actinomycetota</taxon>
        <taxon>Actinomycetes</taxon>
        <taxon>Kitasatosporales</taxon>
        <taxon>Streptomycetaceae</taxon>
        <taxon>Streptomyces</taxon>
    </lineage>
</organism>
<evidence type="ECO:0000256" key="7">
    <source>
        <dbReference type="ARBA" id="ARBA00023136"/>
    </source>
</evidence>
<sequence length="547" mass="55554">MRDPSPARRWLGLIAIALGVALIVVDTTIVNVIVPSVIEDLDTGSAQAQWIQESYAIVFAALLLLTGRLADIFGARRIFVAGVVVFGATSVLAGLAPGSGLLILARFLQGAGAAMILPTSLSLLNATFTGKARGQAFAIWGSTIGAAAALGPLLGGWLAEHVSWRWAFGINVPLSVIVAAGVLLYMAPSPRTKGRVDVPGAVLSAVGLGLLAFGLVEGRTYGWIVSIEPLEVLGVSWGSGPSPVLVALVLCAVTLFAFVRRQIALSRGGDPARSSRVLMDVRLFSISSFRNGNIATLIIGLGEFGIVAVLPLWLQFTLGYSALQAGLALVPIAIGSFVATGASFPLAAKVPALGQVRIGLALEVVGLAGVGFIAAPDSSWWAAALMLFVYGIGVGFATAQVTNVVLAEVPHESAGQGSGIQSAFRQLGSALGIAALTTVFFTTLSTNLRDRLSDAGVPGGQADRLTGAVTDSAGAAIGPLADRPETASVADAARSAMTDGVAVGGYVAAGFVVLGLIATFLIPAASATATATDEEAAGDHGDVVAQV</sequence>
<reference evidence="12" key="1">
    <citation type="journal article" date="2019" name="Int. J. Syst. Evol. Microbiol.">
        <title>The Global Catalogue of Microorganisms (GCM) 10K type strain sequencing project: providing services to taxonomists for standard genome sequencing and annotation.</title>
        <authorList>
            <consortium name="The Broad Institute Genomics Platform"/>
            <consortium name="The Broad Institute Genome Sequencing Center for Infectious Disease"/>
            <person name="Wu L."/>
            <person name="Ma J."/>
        </authorList>
    </citation>
    <scope>NUCLEOTIDE SEQUENCE [LARGE SCALE GENOMIC DNA]</scope>
    <source>
        <strain evidence="12">JCM 9092</strain>
    </source>
</reference>
<dbReference type="NCBIfam" id="TIGR00711">
    <property type="entry name" value="efflux_EmrB"/>
    <property type="match status" value="1"/>
</dbReference>
<feature type="transmembrane region" description="Helical" evidence="9">
    <location>
        <begin position="12"/>
        <end position="34"/>
    </location>
</feature>
<keyword evidence="6 9" id="KW-1133">Transmembrane helix</keyword>
<comment type="similarity">
    <text evidence="2">Belongs to the major facilitator superfamily. EmrB family.</text>
</comment>
<feature type="transmembrane region" description="Helical" evidence="9">
    <location>
        <begin position="427"/>
        <end position="444"/>
    </location>
</feature>
<dbReference type="InterPro" id="IPR011701">
    <property type="entry name" value="MFS"/>
</dbReference>
<gene>
    <name evidence="11" type="ORF">GCM10010449_31990</name>
</gene>
<accession>A0ABP6MEN7</accession>
<comment type="subcellular location">
    <subcellularLocation>
        <location evidence="1">Cell membrane</location>
        <topology evidence="1">Multi-pass membrane protein</topology>
    </subcellularLocation>
</comment>
<dbReference type="Gene3D" id="1.20.1720.10">
    <property type="entry name" value="Multidrug resistance protein D"/>
    <property type="match status" value="2"/>
</dbReference>
<feature type="transmembrane region" description="Helical" evidence="9">
    <location>
        <begin position="198"/>
        <end position="216"/>
    </location>
</feature>
<feature type="transmembrane region" description="Helical" evidence="9">
    <location>
        <begin position="136"/>
        <end position="158"/>
    </location>
</feature>
<dbReference type="Proteomes" id="UP001501637">
    <property type="component" value="Unassembled WGS sequence"/>
</dbReference>
<feature type="transmembrane region" description="Helical" evidence="9">
    <location>
        <begin position="294"/>
        <end position="316"/>
    </location>
</feature>
<dbReference type="EMBL" id="BAAAUG010000046">
    <property type="protein sequence ID" value="GAA3106627.1"/>
    <property type="molecule type" value="Genomic_DNA"/>
</dbReference>
<feature type="transmembrane region" description="Helical" evidence="9">
    <location>
        <begin position="103"/>
        <end position="124"/>
    </location>
</feature>
<evidence type="ECO:0000259" key="10">
    <source>
        <dbReference type="PROSITE" id="PS50850"/>
    </source>
</evidence>
<evidence type="ECO:0000256" key="8">
    <source>
        <dbReference type="ARBA" id="ARBA00023251"/>
    </source>
</evidence>
<feature type="transmembrane region" description="Helical" evidence="9">
    <location>
        <begin position="78"/>
        <end position="97"/>
    </location>
</feature>
<dbReference type="InterPro" id="IPR004638">
    <property type="entry name" value="EmrB-like"/>
</dbReference>
<feature type="transmembrane region" description="Helical" evidence="9">
    <location>
        <begin position="503"/>
        <end position="522"/>
    </location>
</feature>
<dbReference type="InterPro" id="IPR020846">
    <property type="entry name" value="MFS_dom"/>
</dbReference>
<dbReference type="PANTHER" id="PTHR42718">
    <property type="entry name" value="MAJOR FACILITATOR SUPERFAMILY MULTIDRUG TRANSPORTER MFSC"/>
    <property type="match status" value="1"/>
</dbReference>
<keyword evidence="3" id="KW-0813">Transport</keyword>
<feature type="transmembrane region" description="Helical" evidence="9">
    <location>
        <begin position="322"/>
        <end position="344"/>
    </location>
</feature>
<feature type="transmembrane region" description="Helical" evidence="9">
    <location>
        <begin position="356"/>
        <end position="375"/>
    </location>
</feature>
<protein>
    <submittedName>
        <fullName evidence="11">DHA2 family efflux MFS transporter permease subunit</fullName>
    </submittedName>
</protein>